<evidence type="ECO:0000313" key="1">
    <source>
        <dbReference type="EMBL" id="MBA4632714.1"/>
    </source>
</evidence>
<dbReference type="EMBL" id="GISG01083870">
    <property type="protein sequence ID" value="MBA4632715.1"/>
    <property type="molecule type" value="Transcribed_RNA"/>
</dbReference>
<organism evidence="1">
    <name type="scientific">Opuntia streptacantha</name>
    <name type="common">Prickly pear cactus</name>
    <name type="synonym">Opuntia cardona</name>
    <dbReference type="NCBI Taxonomy" id="393608"/>
    <lineage>
        <taxon>Eukaryota</taxon>
        <taxon>Viridiplantae</taxon>
        <taxon>Streptophyta</taxon>
        <taxon>Embryophyta</taxon>
        <taxon>Tracheophyta</taxon>
        <taxon>Spermatophyta</taxon>
        <taxon>Magnoliopsida</taxon>
        <taxon>eudicotyledons</taxon>
        <taxon>Gunneridae</taxon>
        <taxon>Pentapetalae</taxon>
        <taxon>Caryophyllales</taxon>
        <taxon>Cactineae</taxon>
        <taxon>Cactaceae</taxon>
        <taxon>Opuntioideae</taxon>
        <taxon>Opuntia</taxon>
    </lineage>
</organism>
<reference evidence="1" key="2">
    <citation type="submission" date="2020-07" db="EMBL/GenBank/DDBJ databases">
        <authorList>
            <person name="Vera ALvarez R."/>
            <person name="Arias-Moreno D.M."/>
            <person name="Jimenez-Jacinto V."/>
            <person name="Jimenez-Bremont J.F."/>
            <person name="Swaminathan K."/>
            <person name="Moose S.P."/>
            <person name="Guerrero-Gonzalez M.L."/>
            <person name="Marino-Ramirez L."/>
            <person name="Landsman D."/>
            <person name="Rodriguez-Kessler M."/>
            <person name="Delgado-Sanchez P."/>
        </authorList>
    </citation>
    <scope>NUCLEOTIDE SEQUENCE</scope>
    <source>
        <tissue evidence="1">Cladode</tissue>
    </source>
</reference>
<reference evidence="1" key="1">
    <citation type="journal article" date="2013" name="J. Plant Res.">
        <title>Effect of fungi and light on seed germination of three Opuntia species from semiarid lands of central Mexico.</title>
        <authorList>
            <person name="Delgado-Sanchez P."/>
            <person name="Jimenez-Bremont J.F."/>
            <person name="Guerrero-Gonzalez Mde L."/>
            <person name="Flores J."/>
        </authorList>
    </citation>
    <scope>NUCLEOTIDE SEQUENCE</scope>
    <source>
        <tissue evidence="1">Cladode</tissue>
    </source>
</reference>
<dbReference type="EMBL" id="GISG01083869">
    <property type="protein sequence ID" value="MBA4632714.1"/>
    <property type="molecule type" value="Transcribed_RNA"/>
</dbReference>
<sequence>MRCAEVKENQFSACSVSVTSSSLSWCSSINSCRQLLKSTFLMQAFPRLCGSQKKKNLCAAIRQYICTNAGGISRSCAKLGMRPRMYASISCGWRKPSESSSSSLISILACVRETVRIT</sequence>
<protein>
    <submittedName>
        <fullName evidence="1">Uncharacterized protein</fullName>
    </submittedName>
</protein>
<dbReference type="AlphaFoldDB" id="A0A7C8Z2Q3"/>
<proteinExistence type="predicted"/>
<name>A0A7C8Z2Q3_OPUST</name>
<accession>A0A7C8Z2Q3</accession>